<keyword evidence="2" id="KW-1185">Reference proteome</keyword>
<proteinExistence type="predicted"/>
<dbReference type="RefSeq" id="WP_193686764.1">
    <property type="nucleotide sequence ID" value="NZ_CP062941.1"/>
</dbReference>
<name>A0A7L9U4C7_9BURK</name>
<reference evidence="1 2" key="1">
    <citation type="submission" date="2020-10" db="EMBL/GenBank/DDBJ databases">
        <title>Genome sequencing of Massilia sp. LPB0304.</title>
        <authorList>
            <person name="Kim J."/>
        </authorList>
    </citation>
    <scope>NUCLEOTIDE SEQUENCE [LARGE SCALE GENOMIC DNA]</scope>
    <source>
        <strain evidence="1 2">LPB0304</strain>
    </source>
</reference>
<organism evidence="1 2">
    <name type="scientific">Massilia litorea</name>
    <dbReference type="NCBI Taxonomy" id="2769491"/>
    <lineage>
        <taxon>Bacteria</taxon>
        <taxon>Pseudomonadati</taxon>
        <taxon>Pseudomonadota</taxon>
        <taxon>Betaproteobacteria</taxon>
        <taxon>Burkholderiales</taxon>
        <taxon>Oxalobacteraceae</taxon>
        <taxon>Telluria group</taxon>
        <taxon>Massilia</taxon>
    </lineage>
</organism>
<dbReference type="Proteomes" id="UP000593875">
    <property type="component" value="Chromosome"/>
</dbReference>
<sequence length="118" mass="12994">MRRGESKTSQRRLCAASKQLAALQMRKAGHTYSEIAIKLGYRSRSGAFFALRRGLGHAVIARAKDELLTLELERLNALTLAIYQRAIAGDLGALNAYLLILDQRAALLGLDASRKRAK</sequence>
<accession>A0A7L9U4C7</accession>
<evidence type="ECO:0000313" key="1">
    <source>
        <dbReference type="EMBL" id="QOL49730.1"/>
    </source>
</evidence>
<protein>
    <submittedName>
        <fullName evidence="1">Uncharacterized protein</fullName>
    </submittedName>
</protein>
<dbReference type="AlphaFoldDB" id="A0A7L9U4C7"/>
<evidence type="ECO:0000313" key="2">
    <source>
        <dbReference type="Proteomes" id="UP000593875"/>
    </source>
</evidence>
<dbReference type="KEGG" id="mlir:LPB04_23135"/>
<dbReference type="EMBL" id="CP062941">
    <property type="protein sequence ID" value="QOL49730.1"/>
    <property type="molecule type" value="Genomic_DNA"/>
</dbReference>
<gene>
    <name evidence="1" type="ORF">LPB04_23135</name>
</gene>